<evidence type="ECO:0000313" key="3">
    <source>
        <dbReference type="EMBL" id="KAF0722996.1"/>
    </source>
</evidence>
<comment type="caution">
    <text evidence="3">The sequence shown here is derived from an EMBL/GenBank/DDBJ whole genome shotgun (WGS) entry which is preliminary data.</text>
</comment>
<protein>
    <submittedName>
        <fullName evidence="3">Uncharacterized protein</fullName>
    </submittedName>
</protein>
<evidence type="ECO:0000313" key="4">
    <source>
        <dbReference type="Proteomes" id="UP000481153"/>
    </source>
</evidence>
<dbReference type="EMBL" id="VJMJ01000319">
    <property type="protein sequence ID" value="KAF0722996.1"/>
    <property type="molecule type" value="Genomic_DNA"/>
</dbReference>
<feature type="region of interest" description="Disordered" evidence="1">
    <location>
        <begin position="43"/>
        <end position="74"/>
    </location>
</feature>
<accession>A0A6G0W774</accession>
<organism evidence="3 4">
    <name type="scientific">Aphanomyces euteiches</name>
    <dbReference type="NCBI Taxonomy" id="100861"/>
    <lineage>
        <taxon>Eukaryota</taxon>
        <taxon>Sar</taxon>
        <taxon>Stramenopiles</taxon>
        <taxon>Oomycota</taxon>
        <taxon>Saprolegniomycetes</taxon>
        <taxon>Saprolegniales</taxon>
        <taxon>Verrucalvaceae</taxon>
        <taxon>Aphanomyces</taxon>
    </lineage>
</organism>
<keyword evidence="2" id="KW-0472">Membrane</keyword>
<reference evidence="3 4" key="1">
    <citation type="submission" date="2019-07" db="EMBL/GenBank/DDBJ databases">
        <title>Genomics analysis of Aphanomyces spp. identifies a new class of oomycete effector associated with host adaptation.</title>
        <authorList>
            <person name="Gaulin E."/>
        </authorList>
    </citation>
    <scope>NUCLEOTIDE SEQUENCE [LARGE SCALE GENOMIC DNA]</scope>
    <source>
        <strain evidence="3 4">ATCC 201684</strain>
    </source>
</reference>
<dbReference type="AlphaFoldDB" id="A0A6G0W774"/>
<evidence type="ECO:0000256" key="2">
    <source>
        <dbReference type="SAM" id="Phobius"/>
    </source>
</evidence>
<keyword evidence="2" id="KW-1133">Transmembrane helix</keyword>
<feature type="compositionally biased region" description="Polar residues" evidence="1">
    <location>
        <begin position="47"/>
        <end position="58"/>
    </location>
</feature>
<feature type="transmembrane region" description="Helical" evidence="2">
    <location>
        <begin position="17"/>
        <end position="36"/>
    </location>
</feature>
<evidence type="ECO:0000256" key="1">
    <source>
        <dbReference type="SAM" id="MobiDB-lite"/>
    </source>
</evidence>
<keyword evidence="4" id="KW-1185">Reference proteome</keyword>
<proteinExistence type="predicted"/>
<gene>
    <name evidence="3" type="ORF">Ae201684_018071</name>
</gene>
<name>A0A6G0W774_9STRA</name>
<dbReference type="Proteomes" id="UP000481153">
    <property type="component" value="Unassembled WGS sequence"/>
</dbReference>
<sequence>MSARLTNFSKKWLSDPAIYPSVVVLTCAVAGLGSTVKRYKAMERATQDSSRGLPSQHPNAHHDLEQVDVLMMMR</sequence>
<keyword evidence="2" id="KW-0812">Transmembrane</keyword>